<dbReference type="PANTHER" id="PTHR43798:SF27">
    <property type="entry name" value="HYDROLASE ALPHA_BETA HYDROLASE FOLD FAMILY"/>
    <property type="match status" value="1"/>
</dbReference>
<dbReference type="InterPro" id="IPR013595">
    <property type="entry name" value="Pept_S33_TAP-like_C"/>
</dbReference>
<reference evidence="4 5" key="1">
    <citation type="submission" date="2014-09" db="EMBL/GenBank/DDBJ databases">
        <title>Genome sequence of Flavobacterium aquidurense RC62.</title>
        <authorList>
            <person name="Kim J.F."/>
            <person name="Kwak M.-J."/>
        </authorList>
    </citation>
    <scope>NUCLEOTIDE SEQUENCE [LARGE SCALE GENOMIC DNA]</scope>
    <source>
        <strain evidence="4 5">RC62</strain>
    </source>
</reference>
<keyword evidence="4" id="KW-0808">Transferase</keyword>
<evidence type="ECO:0000313" key="4">
    <source>
        <dbReference type="EMBL" id="KQB41351.1"/>
    </source>
</evidence>
<dbReference type="InterPro" id="IPR050266">
    <property type="entry name" value="AB_hydrolase_sf"/>
</dbReference>
<dbReference type="Gene3D" id="3.40.50.1820">
    <property type="entry name" value="alpha/beta hydrolase"/>
    <property type="match status" value="1"/>
</dbReference>
<dbReference type="Proteomes" id="UP000050443">
    <property type="component" value="Unassembled WGS sequence"/>
</dbReference>
<dbReference type="STRING" id="362413.RC62_4097"/>
<dbReference type="Pfam" id="PF08386">
    <property type="entry name" value="Abhydrolase_4"/>
    <property type="match status" value="1"/>
</dbReference>
<keyword evidence="4" id="KW-0012">Acyltransferase</keyword>
<evidence type="ECO:0000259" key="2">
    <source>
        <dbReference type="Pfam" id="PF00561"/>
    </source>
</evidence>
<evidence type="ECO:0000313" key="5">
    <source>
        <dbReference type="Proteomes" id="UP000050443"/>
    </source>
</evidence>
<feature type="domain" description="Peptidase S33 tripeptidyl aminopeptidase-like C-terminal" evidence="3">
    <location>
        <begin position="387"/>
        <end position="471"/>
    </location>
</feature>
<dbReference type="GO" id="GO:0016787">
    <property type="term" value="F:hydrolase activity"/>
    <property type="evidence" value="ECO:0007669"/>
    <property type="project" value="UniProtKB-KW"/>
</dbReference>
<feature type="transmembrane region" description="Helical" evidence="1">
    <location>
        <begin position="510"/>
        <end position="535"/>
    </location>
</feature>
<dbReference type="AlphaFoldDB" id="A0A0Q0SBD6"/>
<name>A0A0Q0SBD6_9FLAO</name>
<dbReference type="PANTHER" id="PTHR43798">
    <property type="entry name" value="MONOACYLGLYCEROL LIPASE"/>
    <property type="match status" value="1"/>
</dbReference>
<dbReference type="RefSeq" id="WP_055093487.1">
    <property type="nucleotide sequence ID" value="NZ_JRLF01000008.1"/>
</dbReference>
<proteinExistence type="predicted"/>
<protein>
    <submittedName>
        <fullName evidence="4">Peptidase family S33 alpha/beta hydrolase or acyltransferase</fullName>
    </submittedName>
</protein>
<feature type="transmembrane region" description="Helical" evidence="1">
    <location>
        <begin position="622"/>
        <end position="641"/>
    </location>
</feature>
<keyword evidence="1" id="KW-0472">Membrane</keyword>
<feature type="transmembrane region" description="Helical" evidence="1">
    <location>
        <begin position="589"/>
        <end position="610"/>
    </location>
</feature>
<accession>A0A0Q0SBD6</accession>
<organism evidence="4 5">
    <name type="scientific">Flavobacterium aquidurense</name>
    <dbReference type="NCBI Taxonomy" id="362413"/>
    <lineage>
        <taxon>Bacteria</taxon>
        <taxon>Pseudomonadati</taxon>
        <taxon>Bacteroidota</taxon>
        <taxon>Flavobacteriia</taxon>
        <taxon>Flavobacteriales</taxon>
        <taxon>Flavobacteriaceae</taxon>
        <taxon>Flavobacterium</taxon>
    </lineage>
</organism>
<keyword evidence="1" id="KW-0812">Transmembrane</keyword>
<feature type="domain" description="AB hydrolase-1" evidence="2">
    <location>
        <begin position="80"/>
        <end position="239"/>
    </location>
</feature>
<comment type="caution">
    <text evidence="4">The sequence shown here is derived from an EMBL/GenBank/DDBJ whole genome shotgun (WGS) entry which is preliminary data.</text>
</comment>
<gene>
    <name evidence="4" type="ORF">RC62_4097</name>
</gene>
<evidence type="ECO:0000256" key="1">
    <source>
        <dbReference type="SAM" id="Phobius"/>
    </source>
</evidence>
<sequence length="643" mass="71957">MKKLVILFLLVGMIPVYVFAQTKKIKLESTNSFFSKNEKTDGSNVEFKYLTVSENWNENNGKEIKIAVTILKSKANNAKTILYLEGGPGAGGIASIDTWLNNPLRNTYNIVLVDARGTGNSLPKLCPDLGNKFLEILAKNQSSMADEQQKVTEAINCKESLIQRGIDISQYNSTSIARDLNALKTALHLKSWNVYGTSYGTYVAQVYANNYPQDIQSLILDSSISDIAQYYDQNTANYMTSLDKVFDACKNDPNCNQQYPDLEKVFYSTIEKLSKNPITVNVDKKMIPSGKFTYNAEDFKISIQQALYSKKLIQVLPLLITEFNHGNKKALSSLVTAFSGALGLDYGMYYCVSCNEALNFNSLDEFDKKSLNYKNLKGGLSFYRSDFKVCEKWNLGMTPNKSENDLSKLYASNIPVLIFSGEFDPITPAKNGLTLSEKFKNSSFLTIPAAGHVPGFTMSAMKIINDFMANPNQKPNFKDVLSDTKVHFVTGVKSSTAISNMSNSLNDFNLLFFTPFLIAITILLIAVFNFGFSFFKNKKEVVNAKLLKVLIVVTSILGIFIFIAFLFAINSTAQQNYYILAFGIPDKFNYLFTALWIFIGLTAISLLYFVTNFKNISNGSTTITILFSILLVGVYFNYWGFLF</sequence>
<feature type="transmembrane region" description="Helical" evidence="1">
    <location>
        <begin position="547"/>
        <end position="569"/>
    </location>
</feature>
<dbReference type="GO" id="GO:0016746">
    <property type="term" value="F:acyltransferase activity"/>
    <property type="evidence" value="ECO:0007669"/>
    <property type="project" value="UniProtKB-KW"/>
</dbReference>
<dbReference type="InterPro" id="IPR000073">
    <property type="entry name" value="AB_hydrolase_1"/>
</dbReference>
<dbReference type="EMBL" id="JRLF01000008">
    <property type="protein sequence ID" value="KQB41351.1"/>
    <property type="molecule type" value="Genomic_DNA"/>
</dbReference>
<dbReference type="Pfam" id="PF00561">
    <property type="entry name" value="Abhydrolase_1"/>
    <property type="match status" value="1"/>
</dbReference>
<dbReference type="SUPFAM" id="SSF53474">
    <property type="entry name" value="alpha/beta-Hydrolases"/>
    <property type="match status" value="1"/>
</dbReference>
<dbReference type="OrthoDB" id="4510475at2"/>
<dbReference type="InterPro" id="IPR029058">
    <property type="entry name" value="AB_hydrolase_fold"/>
</dbReference>
<keyword evidence="1" id="KW-1133">Transmembrane helix</keyword>
<keyword evidence="4" id="KW-0378">Hydrolase</keyword>
<dbReference type="GO" id="GO:0016020">
    <property type="term" value="C:membrane"/>
    <property type="evidence" value="ECO:0007669"/>
    <property type="project" value="TreeGrafter"/>
</dbReference>
<dbReference type="PATRIC" id="fig|362413.3.peg.4020"/>
<evidence type="ECO:0000259" key="3">
    <source>
        <dbReference type="Pfam" id="PF08386"/>
    </source>
</evidence>